<evidence type="ECO:0000256" key="4">
    <source>
        <dbReference type="ARBA" id="ARBA00022723"/>
    </source>
</evidence>
<dbReference type="InterPro" id="IPR027443">
    <property type="entry name" value="IPNS-like_sf"/>
</dbReference>
<protein>
    <recommendedName>
        <fullName evidence="11">Fe2OG dioxygenase domain-containing protein</fullName>
    </recommendedName>
</protein>
<dbReference type="InterPro" id="IPR026992">
    <property type="entry name" value="DIOX_N"/>
</dbReference>
<evidence type="ECO:0000256" key="6">
    <source>
        <dbReference type="ARBA" id="ARBA00023002"/>
    </source>
</evidence>
<comment type="catalytic activity">
    <reaction evidence="9">
        <text>(E)-4-coumaroyl-CoA + 2-oxoglutarate + O2 = (E)-2,4-dihydroxycinnamoyl-CoA + succinate + CO2</text>
        <dbReference type="Rhea" id="RHEA:57868"/>
        <dbReference type="ChEBI" id="CHEBI:15379"/>
        <dbReference type="ChEBI" id="CHEBI:16526"/>
        <dbReference type="ChEBI" id="CHEBI:16810"/>
        <dbReference type="ChEBI" id="CHEBI:30031"/>
        <dbReference type="ChEBI" id="CHEBI:85008"/>
        <dbReference type="ChEBI" id="CHEBI:142398"/>
        <dbReference type="EC" id="1.14.11.62"/>
    </reaction>
</comment>
<evidence type="ECO:0000256" key="7">
    <source>
        <dbReference type="ARBA" id="ARBA00023004"/>
    </source>
</evidence>
<keyword evidence="7 10" id="KW-0408">Iron</keyword>
<evidence type="ECO:0000256" key="2">
    <source>
        <dbReference type="ARBA" id="ARBA00004918"/>
    </source>
</evidence>
<dbReference type="GO" id="GO:0102312">
    <property type="term" value="F:4-coumaroyl 2'-hydroxylase activity"/>
    <property type="evidence" value="ECO:0007669"/>
    <property type="project" value="UniProtKB-EC"/>
</dbReference>
<dbReference type="GO" id="GO:0009805">
    <property type="term" value="P:coumarin biosynthetic process"/>
    <property type="evidence" value="ECO:0007669"/>
    <property type="project" value="UniProtKB-ARBA"/>
</dbReference>
<evidence type="ECO:0000256" key="3">
    <source>
        <dbReference type="ARBA" id="ARBA00008056"/>
    </source>
</evidence>
<evidence type="ECO:0000256" key="1">
    <source>
        <dbReference type="ARBA" id="ARBA00001961"/>
    </source>
</evidence>
<dbReference type="OrthoDB" id="288590at2759"/>
<dbReference type="SMR" id="A0A067FA78"/>
<evidence type="ECO:0000256" key="8">
    <source>
        <dbReference type="ARBA" id="ARBA00048503"/>
    </source>
</evidence>
<dbReference type="EMBL" id="KK784915">
    <property type="protein sequence ID" value="KDO63055.1"/>
    <property type="molecule type" value="Genomic_DNA"/>
</dbReference>
<proteinExistence type="inferred from homology"/>
<keyword evidence="5" id="KW-0223">Dioxygenase</keyword>
<gene>
    <name evidence="12" type="ORF">CISIN_1g018077mg</name>
</gene>
<comment type="pathway">
    <text evidence="2">Phenylpropanoid metabolism.</text>
</comment>
<comment type="cofactor">
    <cofactor evidence="1">
        <name>L-ascorbate</name>
        <dbReference type="ChEBI" id="CHEBI:38290"/>
    </cofactor>
</comment>
<comment type="catalytic activity">
    <reaction evidence="8">
        <text>(E)-feruloyl-CoA + 2-oxoglutarate + O2 = (E)-6-hydroxyferuloyl-CoA + succinate + CO2</text>
        <dbReference type="Rhea" id="RHEA:57856"/>
        <dbReference type="ChEBI" id="CHEBI:15379"/>
        <dbReference type="ChEBI" id="CHEBI:16526"/>
        <dbReference type="ChEBI" id="CHEBI:16810"/>
        <dbReference type="ChEBI" id="CHEBI:30031"/>
        <dbReference type="ChEBI" id="CHEBI:87305"/>
        <dbReference type="ChEBI" id="CHEBI:142390"/>
        <dbReference type="EC" id="1.14.11.61"/>
    </reaction>
</comment>
<dbReference type="Proteomes" id="UP000027120">
    <property type="component" value="Unassembled WGS sequence"/>
</dbReference>
<dbReference type="PANTHER" id="PTHR10209">
    <property type="entry name" value="OXIDOREDUCTASE, 2OG-FE II OXYGENASE FAMILY PROTEIN"/>
    <property type="match status" value="1"/>
</dbReference>
<keyword evidence="6 10" id="KW-0560">Oxidoreductase</keyword>
<dbReference type="SUPFAM" id="SSF51197">
    <property type="entry name" value="Clavaminate synthase-like"/>
    <property type="match status" value="1"/>
</dbReference>
<dbReference type="InterPro" id="IPR044861">
    <property type="entry name" value="IPNS-like_FE2OG_OXY"/>
</dbReference>
<comment type="similarity">
    <text evidence="3 10">Belongs to the iron/ascorbate-dependent oxidoreductase family.</text>
</comment>
<evidence type="ECO:0000256" key="10">
    <source>
        <dbReference type="RuleBase" id="RU003682"/>
    </source>
</evidence>
<dbReference type="FunFam" id="2.60.120.330:FF:000023">
    <property type="entry name" value="Feruloyl CoA ortho-hydroxylase 1"/>
    <property type="match status" value="1"/>
</dbReference>
<organism evidence="12 13">
    <name type="scientific">Citrus sinensis</name>
    <name type="common">Sweet orange</name>
    <name type="synonym">Citrus aurantium var. sinensis</name>
    <dbReference type="NCBI Taxonomy" id="2711"/>
    <lineage>
        <taxon>Eukaryota</taxon>
        <taxon>Viridiplantae</taxon>
        <taxon>Streptophyta</taxon>
        <taxon>Embryophyta</taxon>
        <taxon>Tracheophyta</taxon>
        <taxon>Spermatophyta</taxon>
        <taxon>Magnoliopsida</taxon>
        <taxon>eudicotyledons</taxon>
        <taxon>Gunneridae</taxon>
        <taxon>Pentapetalae</taxon>
        <taxon>rosids</taxon>
        <taxon>malvids</taxon>
        <taxon>Sapindales</taxon>
        <taxon>Rutaceae</taxon>
        <taxon>Aurantioideae</taxon>
        <taxon>Citrus</taxon>
    </lineage>
</organism>
<dbReference type="AlphaFoldDB" id="A0A067FA78"/>
<dbReference type="PaxDb" id="2711-XP_006488907.1"/>
<dbReference type="Pfam" id="PF14226">
    <property type="entry name" value="DIOX_N"/>
    <property type="match status" value="1"/>
</dbReference>
<keyword evidence="4 10" id="KW-0479">Metal-binding</keyword>
<evidence type="ECO:0000256" key="5">
    <source>
        <dbReference type="ARBA" id="ARBA00022964"/>
    </source>
</evidence>
<feature type="domain" description="Fe2OG dioxygenase" evidence="11">
    <location>
        <begin position="208"/>
        <end position="309"/>
    </location>
</feature>
<dbReference type="Gene3D" id="2.60.120.330">
    <property type="entry name" value="B-lactam Antibiotic, Isopenicillin N Synthase, Chain"/>
    <property type="match status" value="1"/>
</dbReference>
<evidence type="ECO:0000256" key="9">
    <source>
        <dbReference type="ARBA" id="ARBA00049557"/>
    </source>
</evidence>
<name>A0A067FA78_CITSI</name>
<keyword evidence="13" id="KW-1185">Reference proteome</keyword>
<accession>A0A067FA78</accession>
<dbReference type="InterPro" id="IPR005123">
    <property type="entry name" value="Oxoglu/Fe-dep_dioxygenase_dom"/>
</dbReference>
<dbReference type="PANTHER" id="PTHR10209:SF243">
    <property type="entry name" value="FERULOYL COA ORTHO-HYDROXYLASE 1-RELATED"/>
    <property type="match status" value="1"/>
</dbReference>
<dbReference type="GO" id="GO:0046872">
    <property type="term" value="F:metal ion binding"/>
    <property type="evidence" value="ECO:0007669"/>
    <property type="project" value="UniProtKB-KW"/>
</dbReference>
<dbReference type="KEGG" id="cit:102613413"/>
<dbReference type="STRING" id="2711.A0A067FA78"/>
<evidence type="ECO:0000259" key="11">
    <source>
        <dbReference type="PROSITE" id="PS51471"/>
    </source>
</evidence>
<sequence>MAPTTVLLSDFSDVTDFVVNQGNGVKGLSEMGLKALPKQYIQPLEERFSEKKIVPHESIPIIDMSKWDDPEVAKSICDAAEMWGFFQVVNHRVPLQVLDRVKAATHRFFGLSAAEKNKYSKELSPSNNVRFGTSFNTQAEKALEWKDYLSLFYVSDDEASALWPPACKDEVLEYTKSSEVLIKQLLKVLMKGLKVEGTDEAKEALLMGSVRTNLNYYPICPNPELTVGVGRHSDVSTLTILLQDDIGGLYVRGNDGESWIHVPPISGSLVINIGDALQIMSNGKYRSVEHCVIANGSSNRISVPIFINPRPQDTIGPFPEVLASGEKPVYKQVLYKDYVKHFFRKAHDGKKTVDFAKLSIF</sequence>
<dbReference type="Pfam" id="PF03171">
    <property type="entry name" value="2OG-FeII_Oxy"/>
    <property type="match status" value="1"/>
</dbReference>
<reference evidence="12 13" key="1">
    <citation type="submission" date="2014-04" db="EMBL/GenBank/DDBJ databases">
        <authorList>
            <consortium name="International Citrus Genome Consortium"/>
            <person name="Gmitter F."/>
            <person name="Chen C."/>
            <person name="Farmerie W."/>
            <person name="Harkins T."/>
            <person name="Desany B."/>
            <person name="Mohiuddin M."/>
            <person name="Kodira C."/>
            <person name="Borodovsky M."/>
            <person name="Lomsadze A."/>
            <person name="Burns P."/>
            <person name="Jenkins J."/>
            <person name="Prochnik S."/>
            <person name="Shu S."/>
            <person name="Chapman J."/>
            <person name="Pitluck S."/>
            <person name="Schmutz J."/>
            <person name="Rokhsar D."/>
        </authorList>
    </citation>
    <scope>NUCLEOTIDE SEQUENCE</scope>
</reference>
<dbReference type="PROSITE" id="PS51471">
    <property type="entry name" value="FE2OG_OXY"/>
    <property type="match status" value="1"/>
</dbReference>
<dbReference type="eggNOG" id="KOG0143">
    <property type="taxonomic scope" value="Eukaryota"/>
</dbReference>
<evidence type="ECO:0000313" key="12">
    <source>
        <dbReference type="EMBL" id="KDO63055.1"/>
    </source>
</evidence>
<evidence type="ECO:0000313" key="13">
    <source>
        <dbReference type="Proteomes" id="UP000027120"/>
    </source>
</evidence>